<gene>
    <name evidence="1" type="ORF">RRG08_053392</name>
</gene>
<organism evidence="1 2">
    <name type="scientific">Elysia crispata</name>
    <name type="common">lettuce slug</name>
    <dbReference type="NCBI Taxonomy" id="231223"/>
    <lineage>
        <taxon>Eukaryota</taxon>
        <taxon>Metazoa</taxon>
        <taxon>Spiralia</taxon>
        <taxon>Lophotrochozoa</taxon>
        <taxon>Mollusca</taxon>
        <taxon>Gastropoda</taxon>
        <taxon>Heterobranchia</taxon>
        <taxon>Euthyneura</taxon>
        <taxon>Panpulmonata</taxon>
        <taxon>Sacoglossa</taxon>
        <taxon>Placobranchoidea</taxon>
        <taxon>Plakobranchidae</taxon>
        <taxon>Elysia</taxon>
    </lineage>
</organism>
<protein>
    <submittedName>
        <fullName evidence="1">Uncharacterized protein</fullName>
    </submittedName>
</protein>
<evidence type="ECO:0000313" key="2">
    <source>
        <dbReference type="Proteomes" id="UP001283361"/>
    </source>
</evidence>
<dbReference type="EMBL" id="JAWDGP010000425">
    <property type="protein sequence ID" value="KAK3800613.1"/>
    <property type="molecule type" value="Genomic_DNA"/>
</dbReference>
<sequence>MVNKILLLHRVNCSHSTHAGPNLHDVCVFSELELPPLALSLRVVSIWPITSTSALVRASPHFPSICLKRSSLSPLPLYLSKEFEPLPTSPLFVYRVRASPHFPSICLKSSNLYPLLMSTELSILTDLFLKVA</sequence>
<dbReference type="Proteomes" id="UP001283361">
    <property type="component" value="Unassembled WGS sequence"/>
</dbReference>
<proteinExistence type="predicted"/>
<evidence type="ECO:0000313" key="1">
    <source>
        <dbReference type="EMBL" id="KAK3800613.1"/>
    </source>
</evidence>
<comment type="caution">
    <text evidence="1">The sequence shown here is derived from an EMBL/GenBank/DDBJ whole genome shotgun (WGS) entry which is preliminary data.</text>
</comment>
<dbReference type="AlphaFoldDB" id="A0AAE1B6Z9"/>
<keyword evidence="2" id="KW-1185">Reference proteome</keyword>
<name>A0AAE1B6Z9_9GAST</name>
<reference evidence="1" key="1">
    <citation type="journal article" date="2023" name="G3 (Bethesda)">
        <title>A reference genome for the long-term kleptoplast-retaining sea slug Elysia crispata morphotype clarki.</title>
        <authorList>
            <person name="Eastman K.E."/>
            <person name="Pendleton A.L."/>
            <person name="Shaikh M.A."/>
            <person name="Suttiyut T."/>
            <person name="Ogas R."/>
            <person name="Tomko P."/>
            <person name="Gavelis G."/>
            <person name="Widhalm J.R."/>
            <person name="Wisecaver J.H."/>
        </authorList>
    </citation>
    <scope>NUCLEOTIDE SEQUENCE</scope>
    <source>
        <strain evidence="1">ECLA1</strain>
    </source>
</reference>
<accession>A0AAE1B6Z9</accession>